<proteinExistence type="predicted"/>
<gene>
    <name evidence="3" type="primary">LOC115881020</name>
</gene>
<dbReference type="InterPro" id="IPR031983">
    <property type="entry name" value="DUF4786"/>
</dbReference>
<keyword evidence="1" id="KW-0732">Signal</keyword>
<dbReference type="Proteomes" id="UP000504635">
    <property type="component" value="Unplaced"/>
</dbReference>
<organism evidence="2 3">
    <name type="scientific">Sitophilus oryzae</name>
    <name type="common">Rice weevil</name>
    <name type="synonym">Curculio oryzae</name>
    <dbReference type="NCBI Taxonomy" id="7048"/>
    <lineage>
        <taxon>Eukaryota</taxon>
        <taxon>Metazoa</taxon>
        <taxon>Ecdysozoa</taxon>
        <taxon>Arthropoda</taxon>
        <taxon>Hexapoda</taxon>
        <taxon>Insecta</taxon>
        <taxon>Pterygota</taxon>
        <taxon>Neoptera</taxon>
        <taxon>Endopterygota</taxon>
        <taxon>Coleoptera</taxon>
        <taxon>Polyphaga</taxon>
        <taxon>Cucujiformia</taxon>
        <taxon>Curculionidae</taxon>
        <taxon>Dryophthorinae</taxon>
        <taxon>Sitophilus</taxon>
    </lineage>
</organism>
<evidence type="ECO:0000256" key="1">
    <source>
        <dbReference type="SAM" id="SignalP"/>
    </source>
</evidence>
<accession>A0A6J2XTW1</accession>
<sequence length="202" mass="24018">MYFYRHCIVSVLLIVLLLQVLQARPQTNTRNHDLMKRLGLQKIRSPNTHHRKRLAVESRHQSRSDDSHMFIIKLPPNPHYYTVNRPNNFLPEATKVPVGFKSNGKPAKIYHWNLPVLKKIVESHEKRRTDDIDIDFDKPDSWNEVLDKESHRTNKKPLRPSYYVPQKPKKSNFLKYFPGNGKPHSFYVIEKNKRAHYHRLLP</sequence>
<feature type="chain" id="PRO_5027101085" evidence="1">
    <location>
        <begin position="24"/>
        <end position="202"/>
    </location>
</feature>
<feature type="signal peptide" evidence="1">
    <location>
        <begin position="1"/>
        <end position="23"/>
    </location>
</feature>
<dbReference type="KEGG" id="soy:115881020"/>
<evidence type="ECO:0000313" key="2">
    <source>
        <dbReference type="Proteomes" id="UP000504635"/>
    </source>
</evidence>
<evidence type="ECO:0000313" key="3">
    <source>
        <dbReference type="RefSeq" id="XP_030754235.1"/>
    </source>
</evidence>
<protein>
    <submittedName>
        <fullName evidence="3">Uncharacterized protein LOC115881020</fullName>
    </submittedName>
</protein>
<dbReference type="GeneID" id="115881020"/>
<name>A0A6J2XTW1_SITOR</name>
<dbReference type="Pfam" id="PF16027">
    <property type="entry name" value="DUF4786"/>
    <property type="match status" value="1"/>
</dbReference>
<reference evidence="3" key="1">
    <citation type="submission" date="2025-08" db="UniProtKB">
        <authorList>
            <consortium name="RefSeq"/>
        </authorList>
    </citation>
    <scope>IDENTIFICATION</scope>
    <source>
        <tissue evidence="3">Gonads</tissue>
    </source>
</reference>
<dbReference type="OrthoDB" id="6609132at2759"/>
<dbReference type="AlphaFoldDB" id="A0A6J2XTW1"/>
<dbReference type="RefSeq" id="XP_030754235.1">
    <property type="nucleotide sequence ID" value="XM_030898375.1"/>
</dbReference>
<dbReference type="InParanoid" id="A0A6J2XTW1"/>
<keyword evidence="2" id="KW-1185">Reference proteome</keyword>
<dbReference type="FunCoup" id="A0A6J2XTW1">
    <property type="interactions" value="1"/>
</dbReference>